<dbReference type="Pfam" id="PF00534">
    <property type="entry name" value="Glycos_transf_1"/>
    <property type="match status" value="1"/>
</dbReference>
<evidence type="ECO:0000256" key="7">
    <source>
        <dbReference type="HAMAP-Rule" id="MF_00484"/>
    </source>
</evidence>
<dbReference type="InterPro" id="IPR013534">
    <property type="entry name" value="Starch_synth_cat_dom"/>
</dbReference>
<dbReference type="EMBL" id="JBHUMY010000016">
    <property type="protein sequence ID" value="MFD2661614.1"/>
    <property type="molecule type" value="Genomic_DNA"/>
</dbReference>
<dbReference type="GO" id="GO:0009011">
    <property type="term" value="F:alpha-1,4-glucan glucosyltransferase (ADP-glucose donor) activity"/>
    <property type="evidence" value="ECO:0007669"/>
    <property type="project" value="UniProtKB-EC"/>
</dbReference>
<dbReference type="PANTHER" id="PTHR45825:SF11">
    <property type="entry name" value="ALPHA AMYLASE DOMAIN-CONTAINING PROTEIN"/>
    <property type="match status" value="1"/>
</dbReference>
<feature type="domain" description="Starch synthase catalytic" evidence="9">
    <location>
        <begin position="2"/>
        <end position="232"/>
    </location>
</feature>
<comment type="catalytic activity">
    <reaction evidence="1 7">
        <text>[(1-&gt;4)-alpha-D-glucosyl](n) + ADP-alpha-D-glucose = [(1-&gt;4)-alpha-D-glucosyl](n+1) + ADP + H(+)</text>
        <dbReference type="Rhea" id="RHEA:18189"/>
        <dbReference type="Rhea" id="RHEA-COMP:9584"/>
        <dbReference type="Rhea" id="RHEA-COMP:9587"/>
        <dbReference type="ChEBI" id="CHEBI:15378"/>
        <dbReference type="ChEBI" id="CHEBI:15444"/>
        <dbReference type="ChEBI" id="CHEBI:57498"/>
        <dbReference type="ChEBI" id="CHEBI:456216"/>
        <dbReference type="EC" id="2.4.1.21"/>
    </reaction>
</comment>
<evidence type="ECO:0000256" key="3">
    <source>
        <dbReference type="ARBA" id="ARBA00010281"/>
    </source>
</evidence>
<dbReference type="Proteomes" id="UP001597493">
    <property type="component" value="Unassembled WGS sequence"/>
</dbReference>
<dbReference type="CDD" id="cd03791">
    <property type="entry name" value="GT5_Glycogen_synthase_DULL1-like"/>
    <property type="match status" value="1"/>
</dbReference>
<protein>
    <recommendedName>
        <fullName evidence="7">Glycogen synthase</fullName>
        <ecNumber evidence="7">2.4.1.21</ecNumber>
    </recommendedName>
    <alternativeName>
        <fullName evidence="7">Starch [bacterial glycogen] synthase</fullName>
    </alternativeName>
</protein>
<dbReference type="RefSeq" id="WP_379274698.1">
    <property type="nucleotide sequence ID" value="NZ_JBHUGT010000029.1"/>
</dbReference>
<keyword evidence="6 7" id="KW-0320">Glycogen biosynthesis</keyword>
<keyword evidence="11" id="KW-1185">Reference proteome</keyword>
<evidence type="ECO:0000313" key="10">
    <source>
        <dbReference type="EMBL" id="MFD2661614.1"/>
    </source>
</evidence>
<evidence type="ECO:0000256" key="4">
    <source>
        <dbReference type="ARBA" id="ARBA00022676"/>
    </source>
</evidence>
<comment type="caution">
    <text evidence="10">The sequence shown here is derived from an EMBL/GenBank/DDBJ whole genome shotgun (WGS) entry which is preliminary data.</text>
</comment>
<name>A0ABW5QYT6_9BACL</name>
<dbReference type="NCBIfam" id="NF001898">
    <property type="entry name" value="PRK00654.1-1"/>
    <property type="match status" value="1"/>
</dbReference>
<dbReference type="HAMAP" id="MF_00484">
    <property type="entry name" value="Glycogen_synth"/>
    <property type="match status" value="1"/>
</dbReference>
<evidence type="ECO:0000256" key="2">
    <source>
        <dbReference type="ARBA" id="ARBA00002764"/>
    </source>
</evidence>
<accession>A0ABW5QYT6</accession>
<dbReference type="SUPFAM" id="SSF53756">
    <property type="entry name" value="UDP-Glycosyltransferase/glycogen phosphorylase"/>
    <property type="match status" value="1"/>
</dbReference>
<feature type="binding site" evidence="7">
    <location>
        <position position="15"/>
    </location>
    <ligand>
        <name>ADP-alpha-D-glucose</name>
        <dbReference type="ChEBI" id="CHEBI:57498"/>
    </ligand>
</feature>
<evidence type="ECO:0000313" key="11">
    <source>
        <dbReference type="Proteomes" id="UP001597493"/>
    </source>
</evidence>
<dbReference type="Pfam" id="PF08323">
    <property type="entry name" value="Glyco_transf_5"/>
    <property type="match status" value="1"/>
</dbReference>
<feature type="domain" description="Glycosyl transferase family 1" evidence="8">
    <location>
        <begin position="284"/>
        <end position="431"/>
    </location>
</feature>
<keyword evidence="4 7" id="KW-0328">Glycosyltransferase</keyword>
<gene>
    <name evidence="7 10" type="primary">glgA</name>
    <name evidence="10" type="ORF">ACFSW5_15275</name>
</gene>
<reference evidence="11" key="1">
    <citation type="journal article" date="2019" name="Int. J. Syst. Evol. Microbiol.">
        <title>The Global Catalogue of Microorganisms (GCM) 10K type strain sequencing project: providing services to taxonomists for standard genome sequencing and annotation.</title>
        <authorList>
            <consortium name="The Broad Institute Genomics Platform"/>
            <consortium name="The Broad Institute Genome Sequencing Center for Infectious Disease"/>
            <person name="Wu L."/>
            <person name="Ma J."/>
        </authorList>
    </citation>
    <scope>NUCLEOTIDE SEQUENCE [LARGE SCALE GENOMIC DNA]</scope>
    <source>
        <strain evidence="11">TISTR 1827</strain>
    </source>
</reference>
<comment type="pathway">
    <text evidence="7">Glycan biosynthesis; glycogen biosynthesis.</text>
</comment>
<dbReference type="PANTHER" id="PTHR45825">
    <property type="entry name" value="GRANULE-BOUND STARCH SYNTHASE 1, CHLOROPLASTIC/AMYLOPLASTIC"/>
    <property type="match status" value="1"/>
</dbReference>
<dbReference type="Gene3D" id="3.40.50.2000">
    <property type="entry name" value="Glycogen Phosphorylase B"/>
    <property type="match status" value="2"/>
</dbReference>
<evidence type="ECO:0000259" key="9">
    <source>
        <dbReference type="Pfam" id="PF08323"/>
    </source>
</evidence>
<evidence type="ECO:0000256" key="6">
    <source>
        <dbReference type="ARBA" id="ARBA00023056"/>
    </source>
</evidence>
<proteinExistence type="inferred from homology"/>
<comment type="function">
    <text evidence="2 7">Synthesizes alpha-1,4-glucan chains using ADP-glucose.</text>
</comment>
<dbReference type="InterPro" id="IPR001296">
    <property type="entry name" value="Glyco_trans_1"/>
</dbReference>
<comment type="similarity">
    <text evidence="3 7">Belongs to the glycosyltransferase 1 family. Bacterial/plant glycogen synthase subfamily.</text>
</comment>
<organism evidence="10 11">
    <name type="scientific">Paenibacillus thailandensis</name>
    <dbReference type="NCBI Taxonomy" id="393250"/>
    <lineage>
        <taxon>Bacteria</taxon>
        <taxon>Bacillati</taxon>
        <taxon>Bacillota</taxon>
        <taxon>Bacilli</taxon>
        <taxon>Bacillales</taxon>
        <taxon>Paenibacillaceae</taxon>
        <taxon>Paenibacillus</taxon>
    </lineage>
</organism>
<evidence type="ECO:0000256" key="1">
    <source>
        <dbReference type="ARBA" id="ARBA00001478"/>
    </source>
</evidence>
<dbReference type="NCBIfam" id="NF001899">
    <property type="entry name" value="PRK00654.1-2"/>
    <property type="match status" value="1"/>
</dbReference>
<sequence>MNVLFAVSEAVPLAKSGGLADVAGSLPKALGRLGADVRIMLPKYEEIDPELIRQFETVAVFNVSFGWRNQYCGVLKGSIDGIVYYLIDNEFYFKRRGLYGYGDDPERFVFFSVAVMEAVRRLEWAPDIVHCHDWQTALIPYFLHARYASDPAWAGARTVFTIHNLKYQGIVPMPLLKELIGGEGTELEFYGAGSCMKGGLVFADKITTVSETYAREIQTEWYGERLDPLLRHRSADLHGIVNGIDTDLYDPMNDDALHTPYRSSLSRKRKNKLDLQKELGLPQSETTPMIGIVSRLVEQKGFDLILHVLDELLQEDIQLVVLGAGEYVYEEAFNRAAFGHPDKVKVWLGYNDRLARLIYAAADMYLMPSKFEPCGLSQLLAFRYGAVPIVRETGGLADTVKPFNEFTGEGNGFSFRNYNAHDMLYTIRRALGFYRKDGGKTWEGIVLSGTQADFSWERSASAYLAVYESLLSHRKEKMQWPAIS</sequence>
<evidence type="ECO:0000256" key="5">
    <source>
        <dbReference type="ARBA" id="ARBA00022679"/>
    </source>
</evidence>
<dbReference type="InterPro" id="IPR011835">
    <property type="entry name" value="GS/SS"/>
</dbReference>
<keyword evidence="5 7" id="KW-0808">Transferase</keyword>
<dbReference type="NCBIfam" id="TIGR02095">
    <property type="entry name" value="glgA"/>
    <property type="match status" value="1"/>
</dbReference>
<evidence type="ECO:0000259" key="8">
    <source>
        <dbReference type="Pfam" id="PF00534"/>
    </source>
</evidence>
<dbReference type="EC" id="2.4.1.21" evidence="7"/>